<dbReference type="EMBL" id="CATQJA010002663">
    <property type="protein sequence ID" value="CAJ0581843.1"/>
    <property type="molecule type" value="Genomic_DNA"/>
</dbReference>
<protein>
    <submittedName>
        <fullName evidence="2">Uncharacterized protein</fullName>
    </submittedName>
</protein>
<gene>
    <name evidence="2" type="ORF">MSPICULIGERA_LOCUS19997</name>
</gene>
<evidence type="ECO:0000313" key="3">
    <source>
        <dbReference type="Proteomes" id="UP001177023"/>
    </source>
</evidence>
<keyword evidence="3" id="KW-1185">Reference proteome</keyword>
<comment type="caution">
    <text evidence="2">The sequence shown here is derived from an EMBL/GenBank/DDBJ whole genome shotgun (WGS) entry which is preliminary data.</text>
</comment>
<accession>A0AA36D8R8</accession>
<evidence type="ECO:0000313" key="2">
    <source>
        <dbReference type="EMBL" id="CAJ0581843.1"/>
    </source>
</evidence>
<sequence length="80" mass="9139">MTKSAKKKPVTEKTEAVASIKPVEKKQKTKKNKLPEADPDAPTKALLHPDVLAVFEEKYKRFTNVQFTLKLTGFYFARIM</sequence>
<feature type="non-terminal residue" evidence="2">
    <location>
        <position position="1"/>
    </location>
</feature>
<evidence type="ECO:0000256" key="1">
    <source>
        <dbReference type="SAM" id="MobiDB-lite"/>
    </source>
</evidence>
<feature type="region of interest" description="Disordered" evidence="1">
    <location>
        <begin position="1"/>
        <end position="43"/>
    </location>
</feature>
<dbReference type="AlphaFoldDB" id="A0AA36D8R8"/>
<reference evidence="2" key="1">
    <citation type="submission" date="2023-06" db="EMBL/GenBank/DDBJ databases">
        <authorList>
            <person name="Delattre M."/>
        </authorList>
    </citation>
    <scope>NUCLEOTIDE SEQUENCE</scope>
    <source>
        <strain evidence="2">AF72</strain>
    </source>
</reference>
<proteinExistence type="predicted"/>
<dbReference type="Proteomes" id="UP001177023">
    <property type="component" value="Unassembled WGS sequence"/>
</dbReference>
<organism evidence="2 3">
    <name type="scientific">Mesorhabditis spiculigera</name>
    <dbReference type="NCBI Taxonomy" id="96644"/>
    <lineage>
        <taxon>Eukaryota</taxon>
        <taxon>Metazoa</taxon>
        <taxon>Ecdysozoa</taxon>
        <taxon>Nematoda</taxon>
        <taxon>Chromadorea</taxon>
        <taxon>Rhabditida</taxon>
        <taxon>Rhabditina</taxon>
        <taxon>Rhabditomorpha</taxon>
        <taxon>Rhabditoidea</taxon>
        <taxon>Rhabditidae</taxon>
        <taxon>Mesorhabditinae</taxon>
        <taxon>Mesorhabditis</taxon>
    </lineage>
</organism>
<name>A0AA36D8R8_9BILA</name>